<dbReference type="RefSeq" id="XP_004035861.1">
    <property type="nucleotide sequence ID" value="XM_004035813.1"/>
</dbReference>
<dbReference type="AlphaFoldDB" id="G0QQX9"/>
<organism evidence="2 3">
    <name type="scientific">Ichthyophthirius multifiliis</name>
    <name type="common">White spot disease agent</name>
    <name type="synonym">Ich</name>
    <dbReference type="NCBI Taxonomy" id="5932"/>
    <lineage>
        <taxon>Eukaryota</taxon>
        <taxon>Sar</taxon>
        <taxon>Alveolata</taxon>
        <taxon>Ciliophora</taxon>
        <taxon>Intramacronucleata</taxon>
        <taxon>Oligohymenophorea</taxon>
        <taxon>Hymenostomatida</taxon>
        <taxon>Ophryoglenina</taxon>
        <taxon>Ichthyophthirius</taxon>
    </lineage>
</organism>
<dbReference type="SUPFAM" id="SSF55394">
    <property type="entry name" value="Bactericidal permeability-increasing protein, BPI"/>
    <property type="match status" value="1"/>
</dbReference>
<dbReference type="Proteomes" id="UP000008983">
    <property type="component" value="Unassembled WGS sequence"/>
</dbReference>
<reference evidence="2 3" key="1">
    <citation type="submission" date="2011-07" db="EMBL/GenBank/DDBJ databases">
        <authorList>
            <person name="Coyne R."/>
            <person name="Brami D."/>
            <person name="Johnson J."/>
            <person name="Hostetler J."/>
            <person name="Hannick L."/>
            <person name="Clark T."/>
            <person name="Cassidy-Hanley D."/>
            <person name="Inman J."/>
        </authorList>
    </citation>
    <scope>NUCLEOTIDE SEQUENCE [LARGE SCALE GENOMIC DNA]</scope>
    <source>
        <strain evidence="2 3">G5</strain>
    </source>
</reference>
<dbReference type="InterPro" id="IPR017943">
    <property type="entry name" value="Bactericidal_perm-incr_a/b_dom"/>
</dbReference>
<feature type="chain" id="PRO_5003408005" description="Lipid-binding serum glycoprotein C-terminal domain-containing protein" evidence="1">
    <location>
        <begin position="21"/>
        <end position="486"/>
    </location>
</feature>
<dbReference type="GO" id="GO:0008289">
    <property type="term" value="F:lipid binding"/>
    <property type="evidence" value="ECO:0007669"/>
    <property type="project" value="InterPro"/>
</dbReference>
<evidence type="ECO:0000313" key="2">
    <source>
        <dbReference type="EMBL" id="EGR32375.1"/>
    </source>
</evidence>
<gene>
    <name evidence="2" type="ORF">IMG5_085440</name>
</gene>
<accession>G0QQX9</accession>
<dbReference type="eggNOG" id="ENOG502SVF7">
    <property type="taxonomic scope" value="Eukaryota"/>
</dbReference>
<sequence length="486" mass="55565">MKFLFTKIIFQISFLYLILGLNDDQDFAELKLSINTLGFNTLINNVGAIVDPLISNKTNFTLPNISIDKIIHFDLTNLMISQHTIVWDKQAIQLSSLNTNQLQLQLQQISANLTGNLKFKFLFLNIESRFTLQIDELELKSILEFTPNAKKYPIGFSLALDKLNINYKQISFDLPDSPKWNKFLKPQIWILNKILPNIISIIVKPILNFKLNKLCKKPLSPQLKIGKYDFQFDLSFPQGIQVSQNLLKVPLNVYKIQNLNTSALVPSFQKNDLPDQYYKNNTYQDVELFLGTGIINQLIWILQSSELVNLFITQDNHLMQSVPLQLNLNGMQLLIPDLYQEYILKRGMQKYQQVYLNISLPQNDPNVRMVGGRLLGNLVAQLTFIVDTNKDRISPVKNYTECGKDCENAITLDLNLYFAVNVFSPGKLQYAIDVSNLMVIDAKKNGGILTEFDPKAFKDTINGLVQSILNTINGFLFLELITENNN</sequence>
<feature type="signal peptide" evidence="1">
    <location>
        <begin position="1"/>
        <end position="20"/>
    </location>
</feature>
<evidence type="ECO:0008006" key="4">
    <source>
        <dbReference type="Google" id="ProtNLM"/>
    </source>
</evidence>
<dbReference type="OrthoDB" id="288021at2759"/>
<protein>
    <recommendedName>
        <fullName evidence="4">Lipid-binding serum glycoprotein C-terminal domain-containing protein</fullName>
    </recommendedName>
</protein>
<evidence type="ECO:0000313" key="3">
    <source>
        <dbReference type="Proteomes" id="UP000008983"/>
    </source>
</evidence>
<keyword evidence="1" id="KW-0732">Signal</keyword>
<dbReference type="EMBL" id="GL983693">
    <property type="protein sequence ID" value="EGR32375.1"/>
    <property type="molecule type" value="Genomic_DNA"/>
</dbReference>
<keyword evidence="3" id="KW-1185">Reference proteome</keyword>
<dbReference type="GeneID" id="14908538"/>
<proteinExistence type="predicted"/>
<name>G0QQX9_ICHMU</name>
<dbReference type="OMA" id="ESCVIAY"/>
<dbReference type="InParanoid" id="G0QQX9"/>
<evidence type="ECO:0000256" key="1">
    <source>
        <dbReference type="SAM" id="SignalP"/>
    </source>
</evidence>
<dbReference type="Gene3D" id="3.15.10.10">
    <property type="entry name" value="Bactericidal permeability-increasing protein, domain 1"/>
    <property type="match status" value="1"/>
</dbReference>